<feature type="compositionally biased region" description="Low complexity" evidence="3">
    <location>
        <begin position="664"/>
        <end position="689"/>
    </location>
</feature>
<dbReference type="GO" id="GO:0006289">
    <property type="term" value="P:nucleotide-excision repair"/>
    <property type="evidence" value="ECO:0007669"/>
    <property type="project" value="InterPro"/>
</dbReference>
<feature type="region of interest" description="Disordered" evidence="3">
    <location>
        <begin position="544"/>
        <end position="566"/>
    </location>
</feature>
<dbReference type="GO" id="GO:0043504">
    <property type="term" value="P:mitochondrial DNA repair"/>
    <property type="evidence" value="ECO:0007669"/>
    <property type="project" value="TreeGrafter"/>
</dbReference>
<sequence length="757" mass="84396">MAKRKSLSSATQGPATTTMPIPPPTFDYDPAPAPKRRASRRRASQPKPDTGSTNPDKNANVLDGPEALRASPDATERDERMDLEGAGMDVEKQVKEEENDSPLSEISDIEPPVETKKGKSKGKPVAASRKGTEDKPKLKTPAAAKDTKAPMKEPQFLDPEAEGDEEADEEEMQAALSRPPPVHSDYLPLPWKGRLGYACLCTYLRFSNPPVFSSRTCRIASILENRHPLRDPNEPPHATKNRPDKEQPANIARGQAFVESLGKANAKDIVKMLRWNDRYGIKFLRLSSEMFPFASHLEYGYKLAPFVSEELAEAGRVAAELGHRLTTHPGQYTQLGSPRKQVIDSALRDLDYHAELLSLLKLPPQQNRDAVMILHLGGVFGDKAATLDRFRENYVKLPQGVKDRLVLENDDVSWSVHDLLPLCEALNIPMVLDFHHNNIIFDSDKIREGTKDIMDLYPRILATWKRKNITPKMHYSEPTPSAITGRQRRKHNPRVATLPPCPPDMDLMIEAKDKEQAVFELMRIFKLPSYDTFNDIIPHVRKDDNKPIKMPKKKTLRKKKAVKNEDEDLQAAEEAIEGEEGSIQETITDEEVGMGGPEGRVYWPPGMEHWLRPMKKVIKPKAAKDETKMTPAQKKKAVAEAAKEGVKVEEEVQTNGIKEEASVAATPTPASKKAKAPTKPTPKAATKKAVNGPKKSAKNVPTSSTSEDADEPMSEFEEEEETDIPKKRIANGTAATKRQSARAKKMSYAEDDEDEVE</sequence>
<feature type="compositionally biased region" description="Basic residues" evidence="3">
    <location>
        <begin position="34"/>
        <end position="44"/>
    </location>
</feature>
<keyword evidence="4" id="KW-0540">Nuclease</keyword>
<dbReference type="GO" id="GO:0004519">
    <property type="term" value="F:endonuclease activity"/>
    <property type="evidence" value="ECO:0007669"/>
    <property type="project" value="UniProtKB-KW"/>
</dbReference>
<dbReference type="EMBL" id="JASNWA010000007">
    <property type="protein sequence ID" value="KAK3172311.1"/>
    <property type="molecule type" value="Genomic_DNA"/>
</dbReference>
<dbReference type="AlphaFoldDB" id="A0AAD9Z7F4"/>
<evidence type="ECO:0000256" key="1">
    <source>
        <dbReference type="ARBA" id="ARBA00022763"/>
    </source>
</evidence>
<feature type="region of interest" description="Disordered" evidence="3">
    <location>
        <begin position="227"/>
        <end position="247"/>
    </location>
</feature>
<dbReference type="PANTHER" id="PTHR31290">
    <property type="entry name" value="UV-DAMAGE ENDONUCLEASE"/>
    <property type="match status" value="1"/>
</dbReference>
<organism evidence="4 5">
    <name type="scientific">Lepraria neglecta</name>
    <dbReference type="NCBI Taxonomy" id="209136"/>
    <lineage>
        <taxon>Eukaryota</taxon>
        <taxon>Fungi</taxon>
        <taxon>Dikarya</taxon>
        <taxon>Ascomycota</taxon>
        <taxon>Pezizomycotina</taxon>
        <taxon>Lecanoromycetes</taxon>
        <taxon>OSLEUM clade</taxon>
        <taxon>Lecanoromycetidae</taxon>
        <taxon>Lecanorales</taxon>
        <taxon>Lecanorineae</taxon>
        <taxon>Stereocaulaceae</taxon>
        <taxon>Lepraria</taxon>
    </lineage>
</organism>
<feature type="compositionally biased region" description="Basic and acidic residues" evidence="3">
    <location>
        <begin position="74"/>
        <end position="96"/>
    </location>
</feature>
<feature type="region of interest" description="Disordered" evidence="3">
    <location>
        <begin position="472"/>
        <end position="503"/>
    </location>
</feature>
<dbReference type="PANTHER" id="PTHR31290:SF5">
    <property type="entry name" value="UV-DAMAGE ENDONUCLEASE"/>
    <property type="match status" value="1"/>
</dbReference>
<proteinExistence type="predicted"/>
<feature type="region of interest" description="Disordered" evidence="3">
    <location>
        <begin position="1"/>
        <end position="181"/>
    </location>
</feature>
<feature type="compositionally biased region" description="Basic and acidic residues" evidence="3">
    <location>
        <begin position="637"/>
        <end position="650"/>
    </location>
</feature>
<feature type="compositionally biased region" description="Acidic residues" evidence="3">
    <location>
        <begin position="707"/>
        <end position="722"/>
    </location>
</feature>
<dbReference type="GO" id="GO:0009411">
    <property type="term" value="P:response to UV"/>
    <property type="evidence" value="ECO:0007669"/>
    <property type="project" value="InterPro"/>
</dbReference>
<keyword evidence="2" id="KW-0234">DNA repair</keyword>
<evidence type="ECO:0000313" key="4">
    <source>
        <dbReference type="EMBL" id="KAK3172311.1"/>
    </source>
</evidence>
<feature type="compositionally biased region" description="Acidic residues" evidence="3">
    <location>
        <begin position="159"/>
        <end position="172"/>
    </location>
</feature>
<reference evidence="4" key="1">
    <citation type="submission" date="2022-11" db="EMBL/GenBank/DDBJ databases">
        <title>Chromosomal genome sequence assembly and mating type (MAT) locus characterization of the leprose asexual lichenized fungus Lepraria neglecta (Nyl.) Erichsen.</title>
        <authorList>
            <person name="Allen J.L."/>
            <person name="Pfeffer B."/>
        </authorList>
    </citation>
    <scope>NUCLEOTIDE SEQUENCE</scope>
    <source>
        <strain evidence="4">Allen 5258</strain>
    </source>
</reference>
<dbReference type="Gene3D" id="3.20.20.150">
    <property type="entry name" value="Divalent-metal-dependent TIM barrel enzymes"/>
    <property type="match status" value="1"/>
</dbReference>
<comment type="caution">
    <text evidence="4">The sequence shown here is derived from an EMBL/GenBank/DDBJ whole genome shotgun (WGS) entry which is preliminary data.</text>
</comment>
<protein>
    <submittedName>
        <fullName evidence="4">UV-damage endonuclease</fullName>
    </submittedName>
</protein>
<evidence type="ECO:0000313" key="5">
    <source>
        <dbReference type="Proteomes" id="UP001276659"/>
    </source>
</evidence>
<dbReference type="NCBIfam" id="TIGR00629">
    <property type="entry name" value="uvde"/>
    <property type="match status" value="1"/>
</dbReference>
<keyword evidence="4" id="KW-0378">Hydrolase</keyword>
<keyword evidence="4" id="KW-0255">Endonuclease</keyword>
<feature type="compositionally biased region" description="Basic residues" evidence="3">
    <location>
        <begin position="549"/>
        <end position="561"/>
    </location>
</feature>
<keyword evidence="5" id="KW-1185">Reference proteome</keyword>
<keyword evidence="1" id="KW-0227">DNA damage</keyword>
<dbReference type="Proteomes" id="UP001276659">
    <property type="component" value="Unassembled WGS sequence"/>
</dbReference>
<evidence type="ECO:0000256" key="3">
    <source>
        <dbReference type="SAM" id="MobiDB-lite"/>
    </source>
</evidence>
<dbReference type="GO" id="GO:0005634">
    <property type="term" value="C:nucleus"/>
    <property type="evidence" value="ECO:0007669"/>
    <property type="project" value="TreeGrafter"/>
</dbReference>
<accession>A0AAD9Z7F4</accession>
<feature type="region of interest" description="Disordered" evidence="3">
    <location>
        <begin position="621"/>
        <end position="757"/>
    </location>
</feature>
<dbReference type="GO" id="GO:0005739">
    <property type="term" value="C:mitochondrion"/>
    <property type="evidence" value="ECO:0007669"/>
    <property type="project" value="TreeGrafter"/>
</dbReference>
<dbReference type="InterPro" id="IPR004601">
    <property type="entry name" value="UvdE"/>
</dbReference>
<dbReference type="Pfam" id="PF03851">
    <property type="entry name" value="UvdE"/>
    <property type="match status" value="1"/>
</dbReference>
<name>A0AAD9Z7F4_9LECA</name>
<gene>
    <name evidence="4" type="primary">MUS18</name>
    <name evidence="4" type="ORF">OEA41_005632</name>
</gene>
<evidence type="ECO:0000256" key="2">
    <source>
        <dbReference type="ARBA" id="ARBA00023204"/>
    </source>
</evidence>